<proteinExistence type="predicted"/>
<accession>A0AAV2BFD2</accession>
<protein>
    <recommendedName>
        <fullName evidence="4">Peptidase M28 domain-containing protein</fullName>
    </recommendedName>
</protein>
<dbReference type="Proteomes" id="UP001497382">
    <property type="component" value="Unassembled WGS sequence"/>
</dbReference>
<sequence length="71" mass="7840">MKECYHSKCDDLTVITPEKLQFAKKTADALTATLVELTSATGAGRQIQASWIIVALHALVLFYAAKLLRYV</sequence>
<keyword evidence="1" id="KW-0472">Membrane</keyword>
<evidence type="ECO:0000256" key="1">
    <source>
        <dbReference type="SAM" id="Phobius"/>
    </source>
</evidence>
<organism evidence="2 3">
    <name type="scientific">Larinioides sclopetarius</name>
    <dbReference type="NCBI Taxonomy" id="280406"/>
    <lineage>
        <taxon>Eukaryota</taxon>
        <taxon>Metazoa</taxon>
        <taxon>Ecdysozoa</taxon>
        <taxon>Arthropoda</taxon>
        <taxon>Chelicerata</taxon>
        <taxon>Arachnida</taxon>
        <taxon>Araneae</taxon>
        <taxon>Araneomorphae</taxon>
        <taxon>Entelegynae</taxon>
        <taxon>Araneoidea</taxon>
        <taxon>Araneidae</taxon>
        <taxon>Larinioides</taxon>
    </lineage>
</organism>
<name>A0AAV2BFD2_9ARAC</name>
<dbReference type="EMBL" id="CAXIEN010000348">
    <property type="protein sequence ID" value="CAL1294531.1"/>
    <property type="molecule type" value="Genomic_DNA"/>
</dbReference>
<keyword evidence="3" id="KW-1185">Reference proteome</keyword>
<evidence type="ECO:0000313" key="3">
    <source>
        <dbReference type="Proteomes" id="UP001497382"/>
    </source>
</evidence>
<evidence type="ECO:0000313" key="2">
    <source>
        <dbReference type="EMBL" id="CAL1294531.1"/>
    </source>
</evidence>
<evidence type="ECO:0008006" key="4">
    <source>
        <dbReference type="Google" id="ProtNLM"/>
    </source>
</evidence>
<gene>
    <name evidence="2" type="ORF">LARSCL_LOCUS18756</name>
</gene>
<feature type="transmembrane region" description="Helical" evidence="1">
    <location>
        <begin position="47"/>
        <end position="65"/>
    </location>
</feature>
<dbReference type="AlphaFoldDB" id="A0AAV2BFD2"/>
<keyword evidence="1" id="KW-1133">Transmembrane helix</keyword>
<comment type="caution">
    <text evidence="2">The sequence shown here is derived from an EMBL/GenBank/DDBJ whole genome shotgun (WGS) entry which is preliminary data.</text>
</comment>
<reference evidence="2 3" key="1">
    <citation type="submission" date="2024-04" db="EMBL/GenBank/DDBJ databases">
        <authorList>
            <person name="Rising A."/>
            <person name="Reimegard J."/>
            <person name="Sonavane S."/>
            <person name="Akerstrom W."/>
            <person name="Nylinder S."/>
            <person name="Hedman E."/>
            <person name="Kallberg Y."/>
        </authorList>
    </citation>
    <scope>NUCLEOTIDE SEQUENCE [LARGE SCALE GENOMIC DNA]</scope>
</reference>
<keyword evidence="1" id="KW-0812">Transmembrane</keyword>